<dbReference type="STRING" id="1160497.A0A1L9VR98"/>
<dbReference type="SUPFAM" id="SSF53335">
    <property type="entry name" value="S-adenosyl-L-methionine-dependent methyltransferases"/>
    <property type="match status" value="1"/>
</dbReference>
<reference evidence="7" key="1">
    <citation type="journal article" date="2017" name="Genome Biol.">
        <title>Comparative genomics reveals high biological diversity and specific adaptations in the industrially and medically important fungal genus Aspergillus.</title>
        <authorList>
            <person name="de Vries R.P."/>
            <person name="Riley R."/>
            <person name="Wiebenga A."/>
            <person name="Aguilar-Osorio G."/>
            <person name="Amillis S."/>
            <person name="Uchima C.A."/>
            <person name="Anderluh G."/>
            <person name="Asadollahi M."/>
            <person name="Askin M."/>
            <person name="Barry K."/>
            <person name="Battaglia E."/>
            <person name="Bayram O."/>
            <person name="Benocci T."/>
            <person name="Braus-Stromeyer S.A."/>
            <person name="Caldana C."/>
            <person name="Canovas D."/>
            <person name="Cerqueira G.C."/>
            <person name="Chen F."/>
            <person name="Chen W."/>
            <person name="Choi C."/>
            <person name="Clum A."/>
            <person name="Dos Santos R.A."/>
            <person name="Damasio A.R."/>
            <person name="Diallinas G."/>
            <person name="Emri T."/>
            <person name="Fekete E."/>
            <person name="Flipphi M."/>
            <person name="Freyberg S."/>
            <person name="Gallo A."/>
            <person name="Gournas C."/>
            <person name="Habgood R."/>
            <person name="Hainaut M."/>
            <person name="Harispe M.L."/>
            <person name="Henrissat B."/>
            <person name="Hilden K.S."/>
            <person name="Hope R."/>
            <person name="Hossain A."/>
            <person name="Karabika E."/>
            <person name="Karaffa L."/>
            <person name="Karanyi Z."/>
            <person name="Krasevec N."/>
            <person name="Kuo A."/>
            <person name="Kusch H."/>
            <person name="LaButti K."/>
            <person name="Lagendijk E.L."/>
            <person name="Lapidus A."/>
            <person name="Levasseur A."/>
            <person name="Lindquist E."/>
            <person name="Lipzen A."/>
            <person name="Logrieco A.F."/>
            <person name="MacCabe A."/>
            <person name="Maekelae M.R."/>
            <person name="Malavazi I."/>
            <person name="Melin P."/>
            <person name="Meyer V."/>
            <person name="Mielnichuk N."/>
            <person name="Miskei M."/>
            <person name="Molnar A.P."/>
            <person name="Mule G."/>
            <person name="Ngan C.Y."/>
            <person name="Orejas M."/>
            <person name="Orosz E."/>
            <person name="Ouedraogo J.P."/>
            <person name="Overkamp K.M."/>
            <person name="Park H.-S."/>
            <person name="Perrone G."/>
            <person name="Piumi F."/>
            <person name="Punt P.J."/>
            <person name="Ram A.F."/>
            <person name="Ramon A."/>
            <person name="Rauscher S."/>
            <person name="Record E."/>
            <person name="Riano-Pachon D.M."/>
            <person name="Robert V."/>
            <person name="Roehrig J."/>
            <person name="Ruller R."/>
            <person name="Salamov A."/>
            <person name="Salih N.S."/>
            <person name="Samson R.A."/>
            <person name="Sandor E."/>
            <person name="Sanguinetti M."/>
            <person name="Schuetze T."/>
            <person name="Sepcic K."/>
            <person name="Shelest E."/>
            <person name="Sherlock G."/>
            <person name="Sophianopoulou V."/>
            <person name="Squina F.M."/>
            <person name="Sun H."/>
            <person name="Susca A."/>
            <person name="Todd R.B."/>
            <person name="Tsang A."/>
            <person name="Unkles S.E."/>
            <person name="van de Wiele N."/>
            <person name="van Rossen-Uffink D."/>
            <person name="Oliveira J.V."/>
            <person name="Vesth T.C."/>
            <person name="Visser J."/>
            <person name="Yu J.-H."/>
            <person name="Zhou M."/>
            <person name="Andersen M.R."/>
            <person name="Archer D.B."/>
            <person name="Baker S.E."/>
            <person name="Benoit I."/>
            <person name="Brakhage A.A."/>
            <person name="Braus G.H."/>
            <person name="Fischer R."/>
            <person name="Frisvad J.C."/>
            <person name="Goldman G.H."/>
            <person name="Houbraken J."/>
            <person name="Oakley B."/>
            <person name="Pocsi I."/>
            <person name="Scazzocchio C."/>
            <person name="Seiboth B."/>
            <person name="vanKuyk P.A."/>
            <person name="Wortman J."/>
            <person name="Dyer P.S."/>
            <person name="Grigoriev I.V."/>
        </authorList>
    </citation>
    <scope>NUCLEOTIDE SEQUENCE [LARGE SCALE GENOMIC DNA]</scope>
    <source>
        <strain evidence="7">CBS 516.65</strain>
    </source>
</reference>
<evidence type="ECO:0000256" key="1">
    <source>
        <dbReference type="ARBA" id="ARBA00022603"/>
    </source>
</evidence>
<keyword evidence="3" id="KW-0949">S-adenosyl-L-methionine</keyword>
<evidence type="ECO:0000259" key="4">
    <source>
        <dbReference type="Pfam" id="PF00891"/>
    </source>
</evidence>
<accession>A0A1L9VR98</accession>
<dbReference type="Gene3D" id="3.40.50.150">
    <property type="entry name" value="Vaccinia Virus protein VP39"/>
    <property type="match status" value="1"/>
</dbReference>
<dbReference type="GO" id="GO:0044550">
    <property type="term" value="P:secondary metabolite biosynthetic process"/>
    <property type="evidence" value="ECO:0007669"/>
    <property type="project" value="UniProtKB-ARBA"/>
</dbReference>
<dbReference type="Proteomes" id="UP000184300">
    <property type="component" value="Unassembled WGS sequence"/>
</dbReference>
<protein>
    <submittedName>
        <fullName evidence="6">Uncharacterized protein</fullName>
    </submittedName>
</protein>
<dbReference type="InterPro" id="IPR036390">
    <property type="entry name" value="WH_DNA-bd_sf"/>
</dbReference>
<dbReference type="GO" id="GO:0008171">
    <property type="term" value="F:O-methyltransferase activity"/>
    <property type="evidence" value="ECO:0007669"/>
    <property type="project" value="InterPro"/>
</dbReference>
<evidence type="ECO:0000259" key="5">
    <source>
        <dbReference type="Pfam" id="PF08100"/>
    </source>
</evidence>
<gene>
    <name evidence="6" type="ORF">ASPGLDRAFT_72738</name>
</gene>
<dbReference type="InterPro" id="IPR036388">
    <property type="entry name" value="WH-like_DNA-bd_sf"/>
</dbReference>
<dbReference type="InterPro" id="IPR016461">
    <property type="entry name" value="COMT-like"/>
</dbReference>
<dbReference type="GeneID" id="34465891"/>
<evidence type="ECO:0000256" key="2">
    <source>
        <dbReference type="ARBA" id="ARBA00022679"/>
    </source>
</evidence>
<dbReference type="GO" id="GO:0032259">
    <property type="term" value="P:methylation"/>
    <property type="evidence" value="ECO:0007669"/>
    <property type="project" value="UniProtKB-KW"/>
</dbReference>
<dbReference type="InterPro" id="IPR001077">
    <property type="entry name" value="COMT_C"/>
</dbReference>
<dbReference type="EMBL" id="KV878892">
    <property type="protein sequence ID" value="OJJ86443.1"/>
    <property type="molecule type" value="Genomic_DNA"/>
</dbReference>
<evidence type="ECO:0000256" key="3">
    <source>
        <dbReference type="ARBA" id="ARBA00022691"/>
    </source>
</evidence>
<dbReference type="PIRSF" id="PIRSF005739">
    <property type="entry name" value="O-mtase"/>
    <property type="match status" value="1"/>
</dbReference>
<dbReference type="Pfam" id="PF00891">
    <property type="entry name" value="Methyltransf_2"/>
    <property type="match status" value="1"/>
</dbReference>
<dbReference type="AlphaFoldDB" id="A0A1L9VR98"/>
<dbReference type="Pfam" id="PF08100">
    <property type="entry name" value="Dimerisation"/>
    <property type="match status" value="1"/>
</dbReference>
<dbReference type="PROSITE" id="PS51683">
    <property type="entry name" value="SAM_OMT_II"/>
    <property type="match status" value="1"/>
</dbReference>
<organism evidence="6 7">
    <name type="scientific">Aspergillus glaucus CBS 516.65</name>
    <dbReference type="NCBI Taxonomy" id="1160497"/>
    <lineage>
        <taxon>Eukaryota</taxon>
        <taxon>Fungi</taxon>
        <taxon>Dikarya</taxon>
        <taxon>Ascomycota</taxon>
        <taxon>Pezizomycotina</taxon>
        <taxon>Eurotiomycetes</taxon>
        <taxon>Eurotiomycetidae</taxon>
        <taxon>Eurotiales</taxon>
        <taxon>Aspergillaceae</taxon>
        <taxon>Aspergillus</taxon>
        <taxon>Aspergillus subgen. Aspergillus</taxon>
    </lineage>
</organism>
<dbReference type="PANTHER" id="PTHR43712">
    <property type="entry name" value="PUTATIVE (AFU_ORTHOLOGUE AFUA_4G14580)-RELATED"/>
    <property type="match status" value="1"/>
</dbReference>
<dbReference type="RefSeq" id="XP_022403132.1">
    <property type="nucleotide sequence ID" value="XM_022549631.1"/>
</dbReference>
<dbReference type="SUPFAM" id="SSF46785">
    <property type="entry name" value="Winged helix' DNA-binding domain"/>
    <property type="match status" value="1"/>
</dbReference>
<dbReference type="PANTHER" id="PTHR43712:SF11">
    <property type="entry name" value="O-METHYLTRANSFERASE (AFU_ORTHOLOGUE AFUA_2G17820)-RELATED"/>
    <property type="match status" value="1"/>
</dbReference>
<keyword evidence="1" id="KW-0489">Methyltransferase</keyword>
<dbReference type="OrthoDB" id="1535081at2759"/>
<feature type="domain" description="O-methyltransferase C-terminal" evidence="4">
    <location>
        <begin position="174"/>
        <end position="374"/>
    </location>
</feature>
<evidence type="ECO:0000313" key="6">
    <source>
        <dbReference type="EMBL" id="OJJ86443.1"/>
    </source>
</evidence>
<name>A0A1L9VR98_ASPGL</name>
<keyword evidence="7" id="KW-1185">Reference proteome</keyword>
<dbReference type="InterPro" id="IPR012967">
    <property type="entry name" value="COMT_dimerisation"/>
</dbReference>
<dbReference type="InterPro" id="IPR029063">
    <property type="entry name" value="SAM-dependent_MTases_sf"/>
</dbReference>
<dbReference type="GO" id="GO:0046983">
    <property type="term" value="F:protein dimerization activity"/>
    <property type="evidence" value="ECO:0007669"/>
    <property type="project" value="InterPro"/>
</dbReference>
<dbReference type="Gene3D" id="1.10.10.10">
    <property type="entry name" value="Winged helix-like DNA-binding domain superfamily/Winged helix DNA-binding domain"/>
    <property type="match status" value="1"/>
</dbReference>
<sequence>MSLSGLIGSINTAAANTGSSHVNDNECRELLQACERLRSAYETPLDVVTRLYYSIPQAIVLRLGVDLKLFNAVVKLSGKSANGEFSVQQLAGETGAEPLLLARILRFLATMGIVREVSKDTFSSTPSTAAFISSSSLASVVIHGTHFLNILSKLPEYFAQKGWNSPNDADDGPFQFATGTQSHYFDFLSSEPYYQQAFNTTMTASFRRKGQSWFKFFPVEEKLRVEDPMAPLLVDIGGGQGEDILAFRDKFPHLPGKLILQDLPVVVEGIQGTISPVEAQGYNFFDEQPNKGAKAYYLRTVLHDWPDKQALQILARVRESMTPESLLLINEVLVPETNRSLSSVVADLAMMTSYAALERTQAQFEAVLNEAGFELVNVWRPDGVEVQSAQQAVLLEARLKR</sequence>
<dbReference type="VEuPathDB" id="FungiDB:ASPGLDRAFT_72738"/>
<keyword evidence="2" id="KW-0808">Transferase</keyword>
<feature type="domain" description="O-methyltransferase dimerisation" evidence="5">
    <location>
        <begin position="60"/>
        <end position="133"/>
    </location>
</feature>
<evidence type="ECO:0000313" key="7">
    <source>
        <dbReference type="Proteomes" id="UP000184300"/>
    </source>
</evidence>
<proteinExistence type="predicted"/>